<protein>
    <submittedName>
        <fullName evidence="2">CRISPR-associated protein</fullName>
    </submittedName>
</protein>
<dbReference type="SMART" id="SM01101">
    <property type="entry name" value="CRISPR_assoc"/>
    <property type="match status" value="1"/>
</dbReference>
<dbReference type="EMBL" id="CP023977">
    <property type="protein sequence ID" value="ATM24789.1"/>
    <property type="molecule type" value="Genomic_DNA"/>
</dbReference>
<dbReference type="CDD" id="cd09727">
    <property type="entry name" value="Cas6_I-E"/>
    <property type="match status" value="1"/>
</dbReference>
<organism evidence="2 3">
    <name type="scientific">Streptomyces alboflavus</name>
    <dbReference type="NCBI Taxonomy" id="67267"/>
    <lineage>
        <taxon>Bacteria</taxon>
        <taxon>Bacillati</taxon>
        <taxon>Actinomycetota</taxon>
        <taxon>Actinomycetes</taxon>
        <taxon>Kitasatosporales</taxon>
        <taxon>Streptomycetaceae</taxon>
        <taxon>Streptomyces</taxon>
    </lineage>
</organism>
<dbReference type="Proteomes" id="UP000195880">
    <property type="component" value="Plasmid pMDJK44.2"/>
</dbReference>
<reference evidence="2 3" key="1">
    <citation type="submission" date="2017-10" db="EMBL/GenBank/DDBJ databases">
        <title>Streptomyces alboflavus Genome sequencing and assembly.</title>
        <authorList>
            <person name="Wang Y."/>
            <person name="Du B."/>
            <person name="Ding Y."/>
            <person name="Liu H."/>
            <person name="Hou Q."/>
            <person name="Liu K."/>
            <person name="Wang C."/>
            <person name="Yao L."/>
        </authorList>
    </citation>
    <scope>NUCLEOTIDE SEQUENCE [LARGE SCALE GENOMIC DNA]</scope>
    <source>
        <strain evidence="2 3">MDJK44</strain>
        <plasmid evidence="3">Plasmid pmdjk44.2</plasmid>
    </source>
</reference>
<keyword evidence="3" id="KW-1185">Reference proteome</keyword>
<dbReference type="Gene3D" id="3.30.70.1200">
    <property type="entry name" value="Crispr-associated protein, domain 1"/>
    <property type="match status" value="1"/>
</dbReference>
<dbReference type="InterPro" id="IPR010179">
    <property type="entry name" value="CRISPR-assoc_prot_Cse3"/>
</dbReference>
<dbReference type="RefSeq" id="WP_100112610.1">
    <property type="nucleotide sequence ID" value="NZ_CP023977.1"/>
</dbReference>
<geneLocation type="plasmid" evidence="3">
    <name>pmdjk44.2</name>
</geneLocation>
<dbReference type="AlphaFoldDB" id="A0A291W5E5"/>
<dbReference type="OrthoDB" id="9795689at2"/>
<dbReference type="Gene3D" id="3.30.70.1210">
    <property type="entry name" value="Crispr-associated protein, domain 2"/>
    <property type="match status" value="1"/>
</dbReference>
<sequence>MTAWLTRIAPDQRSRDVRRDLNGTEAAVGLHRRLMALFPPHAGKDARARFGVLFRVEDTPTGVHILLQSAHEPDLDQLPTGYGKADTRSLDTLLGALRPGLTLHYRCVASAVRKPGASTRRLYNLPPVVPLHGADADEWWLRQADTAGLKPFTHHSQPLDAARGTRTPQNAPQQQRIQHARTQFDGTAAITDPELLRTKITDGIGRGKAYGCGLLTIAPAREPA</sequence>
<name>A0A291W5E5_9ACTN</name>
<evidence type="ECO:0000313" key="2">
    <source>
        <dbReference type="EMBL" id="ATM24789.1"/>
    </source>
</evidence>
<dbReference type="NCBIfam" id="TIGR01907">
    <property type="entry name" value="casE_Cse3"/>
    <property type="match status" value="1"/>
</dbReference>
<evidence type="ECO:0000313" key="3">
    <source>
        <dbReference type="Proteomes" id="UP000195880"/>
    </source>
</evidence>
<gene>
    <name evidence="2" type="ORF">SMD44_p20006</name>
</gene>
<keyword evidence="2" id="KW-0614">Plasmid</keyword>
<dbReference type="SUPFAM" id="SSF117987">
    <property type="entry name" value="CRISPR-associated protein"/>
    <property type="match status" value="2"/>
</dbReference>
<accession>A0A291W5E5</accession>
<evidence type="ECO:0000256" key="1">
    <source>
        <dbReference type="SAM" id="MobiDB-lite"/>
    </source>
</evidence>
<dbReference type="Pfam" id="PF08798">
    <property type="entry name" value="CRISPR_assoc"/>
    <property type="match status" value="1"/>
</dbReference>
<feature type="compositionally biased region" description="Polar residues" evidence="1">
    <location>
        <begin position="166"/>
        <end position="176"/>
    </location>
</feature>
<feature type="region of interest" description="Disordered" evidence="1">
    <location>
        <begin position="156"/>
        <end position="176"/>
    </location>
</feature>
<proteinExistence type="predicted"/>
<dbReference type="KEGG" id="salf:SMD44_p20006"/>